<gene>
    <name evidence="6" type="primary">side-II</name>
</gene>
<evidence type="ECO:0000256" key="3">
    <source>
        <dbReference type="SAM" id="SignalP"/>
    </source>
</evidence>
<dbReference type="SUPFAM" id="SSF48726">
    <property type="entry name" value="Immunoglobulin"/>
    <property type="match status" value="2"/>
</dbReference>
<keyword evidence="5" id="KW-1185">Reference proteome</keyword>
<feature type="compositionally biased region" description="Low complexity" evidence="1">
    <location>
        <begin position="634"/>
        <end position="651"/>
    </location>
</feature>
<keyword evidence="2" id="KW-0812">Transmembrane</keyword>
<sequence>MDLHLLISILVVSLPRSGDWVAVPFWGIHLEHNTSARVIRSNQSLVLQKITKHYAGNYACSAINDEGETVSNQLPLRVKYTPICKHSDRVILIGASKDETVEVVCEIQADPPPRTFRWKFNNSGETLDVGSERFSVNGSRSILKYTPVTDQDYGTLSCWASNEVGTQQHPCLFQVVLAALPNAVSNCTVFNRTELSVDIQCVPGYDGGLPQIFVLEMFSTRTGITRFNLSNAEEALFSLENLDTLTSMMVQENNSLRLRIYSYNQKGRSSAYLLPDFIIGSTAYKTDDDVTLTLSPVIVGSVLTIIIIGVAIAIRIFVVTFVHNLRRNRHHGSKATAAGVTAQPSDVFKGGNLEKPRWQHTDIKTKSSEDLVEDERDPDVIPSQYVGGSSAGSSGSNASNVGSTTAGTATGSSTSTAVVSSVANAAGGAGGSGGSGVAGGAGAAQSASATDGHQFASATAAAGGGVSKWSPNGNVTTTMLTGDAVNATVTYNQINAQRAQLLAAVAAVGGGCSSTVISPSSSILGGLGKPLGMGIGMGMGMGVGMGMGGTVIGSPTSLSSTATLAAHLQPVHSSGVGTLPPGLGSGGGYIMNAYASGRLHHPPGGGGSAGGATHTATLNRHHHQQQHHHHPHHQQSTTHHSGSSLLMGSAGSMMGVVGSTATATTSCNSSQDLDDNININAIKDCLMTQRVPESCV</sequence>
<dbReference type="Proteomes" id="UP001652628">
    <property type="component" value="Chromosome 2L"/>
</dbReference>
<keyword evidence="2" id="KW-0472">Membrane</keyword>
<dbReference type="InterPro" id="IPR013783">
    <property type="entry name" value="Ig-like_fold"/>
</dbReference>
<feature type="compositionally biased region" description="Basic and acidic residues" evidence="1">
    <location>
        <begin position="352"/>
        <end position="369"/>
    </location>
</feature>
<dbReference type="PANTHER" id="PTHR23278:SF31">
    <property type="entry name" value="SIDESTEP II, ISOFORM A"/>
    <property type="match status" value="1"/>
</dbReference>
<dbReference type="GeneID" id="108020781"/>
<dbReference type="InterPro" id="IPR036179">
    <property type="entry name" value="Ig-like_dom_sf"/>
</dbReference>
<feature type="domain" description="Ig-like" evidence="4">
    <location>
        <begin position="75"/>
        <end position="162"/>
    </location>
</feature>
<evidence type="ECO:0000256" key="2">
    <source>
        <dbReference type="SAM" id="Phobius"/>
    </source>
</evidence>
<accession>A0ABM4TPE1</accession>
<evidence type="ECO:0000313" key="5">
    <source>
        <dbReference type="Proteomes" id="UP001652628"/>
    </source>
</evidence>
<dbReference type="Pfam" id="PF13927">
    <property type="entry name" value="Ig_3"/>
    <property type="match status" value="1"/>
</dbReference>
<feature type="chain" id="PRO_5045350370" evidence="3">
    <location>
        <begin position="21"/>
        <end position="696"/>
    </location>
</feature>
<protein>
    <submittedName>
        <fullName evidence="6">Uncharacterized protein side-II isoform X2</fullName>
    </submittedName>
</protein>
<evidence type="ECO:0000313" key="6">
    <source>
        <dbReference type="RefSeq" id="XP_070851828.1"/>
    </source>
</evidence>
<feature type="region of interest" description="Disordered" evidence="1">
    <location>
        <begin position="332"/>
        <end position="412"/>
    </location>
</feature>
<feature type="compositionally biased region" description="Low complexity" evidence="1">
    <location>
        <begin position="386"/>
        <end position="412"/>
    </location>
</feature>
<feature type="signal peptide" evidence="3">
    <location>
        <begin position="1"/>
        <end position="20"/>
    </location>
</feature>
<reference evidence="5" key="1">
    <citation type="submission" date="2025-05" db="UniProtKB">
        <authorList>
            <consortium name="RefSeq"/>
        </authorList>
    </citation>
    <scope>NUCLEOTIDE SEQUENCE [LARGE SCALE GENOMIC DNA]</scope>
</reference>
<dbReference type="PROSITE" id="PS50835">
    <property type="entry name" value="IG_LIKE"/>
    <property type="match status" value="1"/>
</dbReference>
<dbReference type="Gene3D" id="2.60.40.10">
    <property type="entry name" value="Immunoglobulins"/>
    <property type="match status" value="2"/>
</dbReference>
<feature type="compositionally biased region" description="Basic residues" evidence="1">
    <location>
        <begin position="619"/>
        <end position="633"/>
    </location>
</feature>
<proteinExistence type="predicted"/>
<feature type="transmembrane region" description="Helical" evidence="2">
    <location>
        <begin position="297"/>
        <end position="322"/>
    </location>
</feature>
<evidence type="ECO:0000256" key="1">
    <source>
        <dbReference type="SAM" id="MobiDB-lite"/>
    </source>
</evidence>
<keyword evidence="3" id="KW-0732">Signal</keyword>
<evidence type="ECO:0000259" key="4">
    <source>
        <dbReference type="PROSITE" id="PS50835"/>
    </source>
</evidence>
<organism evidence="5 6">
    <name type="scientific">Drosophila suzukii</name>
    <name type="common">Spotted-wing drosophila fruit fly</name>
    <dbReference type="NCBI Taxonomy" id="28584"/>
    <lineage>
        <taxon>Eukaryota</taxon>
        <taxon>Metazoa</taxon>
        <taxon>Ecdysozoa</taxon>
        <taxon>Arthropoda</taxon>
        <taxon>Hexapoda</taxon>
        <taxon>Insecta</taxon>
        <taxon>Pterygota</taxon>
        <taxon>Neoptera</taxon>
        <taxon>Endopterygota</taxon>
        <taxon>Diptera</taxon>
        <taxon>Brachycera</taxon>
        <taxon>Muscomorpha</taxon>
        <taxon>Ephydroidea</taxon>
        <taxon>Drosophilidae</taxon>
        <taxon>Drosophila</taxon>
        <taxon>Sophophora</taxon>
    </lineage>
</organism>
<dbReference type="PANTHER" id="PTHR23278">
    <property type="entry name" value="SIDESTEP PROTEIN"/>
    <property type="match status" value="1"/>
</dbReference>
<dbReference type="InterPro" id="IPR007110">
    <property type="entry name" value="Ig-like_dom"/>
</dbReference>
<keyword evidence="2" id="KW-1133">Transmembrane helix</keyword>
<feature type="region of interest" description="Disordered" evidence="1">
    <location>
        <begin position="619"/>
        <end position="651"/>
    </location>
</feature>
<reference evidence="6" key="2">
    <citation type="submission" date="2025-08" db="UniProtKB">
        <authorList>
            <consortium name="RefSeq"/>
        </authorList>
    </citation>
    <scope>IDENTIFICATION</scope>
</reference>
<name>A0ABM4TPE1_DROSZ</name>
<dbReference type="CDD" id="cd00096">
    <property type="entry name" value="Ig"/>
    <property type="match status" value="1"/>
</dbReference>
<dbReference type="RefSeq" id="XP_070851828.1">
    <property type="nucleotide sequence ID" value="XM_070995727.1"/>
</dbReference>